<evidence type="ECO:0000256" key="2">
    <source>
        <dbReference type="ARBA" id="ARBA00022695"/>
    </source>
</evidence>
<evidence type="ECO:0000256" key="3">
    <source>
        <dbReference type="ARBA" id="ARBA00022705"/>
    </source>
</evidence>
<dbReference type="AlphaFoldDB" id="A0A345Z3I0"/>
<dbReference type="KEGG" id="salx:SALLE_v1c04850"/>
<dbReference type="SUPFAM" id="SSF52540">
    <property type="entry name" value="P-loop containing nucleoside triphosphate hydrolases"/>
    <property type="match status" value="1"/>
</dbReference>
<dbReference type="Gene3D" id="1.10.8.60">
    <property type="match status" value="1"/>
</dbReference>
<evidence type="ECO:0000313" key="7">
    <source>
        <dbReference type="EMBL" id="AXK51159.1"/>
    </source>
</evidence>
<evidence type="ECO:0000256" key="1">
    <source>
        <dbReference type="ARBA" id="ARBA00022679"/>
    </source>
</evidence>
<keyword evidence="4" id="KW-0239">DNA-directed DNA polymerase</keyword>
<proteinExistence type="predicted"/>
<dbReference type="InterPro" id="IPR010372">
    <property type="entry name" value="DNA_pol3_delta_N"/>
</dbReference>
<name>A0A345Z3I0_9MOLU</name>
<dbReference type="PANTHER" id="PTHR34388">
    <property type="entry name" value="DNA POLYMERASE III SUBUNIT DELTA"/>
    <property type="match status" value="1"/>
</dbReference>
<organism evidence="7 8">
    <name type="scientific">Spiroplasma alleghenense</name>
    <dbReference type="NCBI Taxonomy" id="216931"/>
    <lineage>
        <taxon>Bacteria</taxon>
        <taxon>Bacillati</taxon>
        <taxon>Mycoplasmatota</taxon>
        <taxon>Mollicutes</taxon>
        <taxon>Entomoplasmatales</taxon>
        <taxon>Spiroplasmataceae</taxon>
        <taxon>Spiroplasma</taxon>
    </lineage>
</organism>
<dbReference type="RefSeq" id="WP_115558069.1">
    <property type="nucleotide sequence ID" value="NZ_CP031376.1"/>
</dbReference>
<feature type="domain" description="DNA polymerase III delta N-terminal" evidence="5">
    <location>
        <begin position="2"/>
        <end position="124"/>
    </location>
</feature>
<keyword evidence="3" id="KW-0235">DNA replication</keyword>
<gene>
    <name evidence="7" type="primary">holA</name>
    <name evidence="7" type="ORF">SALLE_v1c04850</name>
</gene>
<dbReference type="OrthoDB" id="400018at2"/>
<sequence length="317" mass="37692">MYLILGNDEFLIRKELQKNIKKLSHNSEYERVNFDLINDDFNDLVNELYTFGMFSERKIIVIEEAWFLTEKKVALNKTFELEKLKKYLENPNPNNEIFFLLNNDKISKKLVISKFFESNSEIITVPSLNKESAYKLITKKLSSEGIEFDKDAIEYLLEKVPLESRIIINEINKLVNLSEKVTKKQIQNIVSKYIFYDIFEISNYFLNGNIDKFLINYKKYRSQNKDFFSFISLIISSLILMRNAIILKNKNFNNLEIAERLEVNPYRISKILEINYRNFKQINDKIKEMYGLISNIFEGNYDDQVISELFFIKTLLI</sequence>
<dbReference type="InterPro" id="IPR027417">
    <property type="entry name" value="P-loop_NTPase"/>
</dbReference>
<dbReference type="GO" id="GO:0003887">
    <property type="term" value="F:DNA-directed DNA polymerase activity"/>
    <property type="evidence" value="ECO:0007669"/>
    <property type="project" value="UniProtKB-KW"/>
</dbReference>
<evidence type="ECO:0000259" key="5">
    <source>
        <dbReference type="Pfam" id="PF06144"/>
    </source>
</evidence>
<dbReference type="Pfam" id="PF06144">
    <property type="entry name" value="DNA_pol3_delta"/>
    <property type="match status" value="1"/>
</dbReference>
<keyword evidence="2" id="KW-0548">Nucleotidyltransferase</keyword>
<accession>A0A345Z3I0</accession>
<evidence type="ECO:0000256" key="4">
    <source>
        <dbReference type="ARBA" id="ARBA00022932"/>
    </source>
</evidence>
<dbReference type="InterPro" id="IPR005790">
    <property type="entry name" value="DNA_polIII_delta"/>
</dbReference>
<dbReference type="GO" id="GO:0003677">
    <property type="term" value="F:DNA binding"/>
    <property type="evidence" value="ECO:0007669"/>
    <property type="project" value="InterPro"/>
</dbReference>
<dbReference type="EMBL" id="CP031376">
    <property type="protein sequence ID" value="AXK51159.1"/>
    <property type="molecule type" value="Genomic_DNA"/>
</dbReference>
<dbReference type="NCBIfam" id="TIGR01128">
    <property type="entry name" value="holA"/>
    <property type="match status" value="1"/>
</dbReference>
<dbReference type="Pfam" id="PF21694">
    <property type="entry name" value="DNA_pol3_delta_C"/>
    <property type="match status" value="1"/>
</dbReference>
<dbReference type="Proteomes" id="UP000254792">
    <property type="component" value="Chromosome"/>
</dbReference>
<dbReference type="InterPro" id="IPR048466">
    <property type="entry name" value="DNA_pol3_delta-like_C"/>
</dbReference>
<dbReference type="Gene3D" id="3.40.50.300">
    <property type="entry name" value="P-loop containing nucleotide triphosphate hydrolases"/>
    <property type="match status" value="1"/>
</dbReference>
<dbReference type="GO" id="GO:0009360">
    <property type="term" value="C:DNA polymerase III complex"/>
    <property type="evidence" value="ECO:0007669"/>
    <property type="project" value="InterPro"/>
</dbReference>
<dbReference type="PANTHER" id="PTHR34388:SF1">
    <property type="entry name" value="DNA POLYMERASE III SUBUNIT DELTA"/>
    <property type="match status" value="1"/>
</dbReference>
<protein>
    <submittedName>
        <fullName evidence="7">DNA polymerase III subunit delta</fullName>
    </submittedName>
</protein>
<dbReference type="Gene3D" id="1.20.272.10">
    <property type="match status" value="1"/>
</dbReference>
<keyword evidence="1" id="KW-0808">Transferase</keyword>
<keyword evidence="8" id="KW-1185">Reference proteome</keyword>
<evidence type="ECO:0000259" key="6">
    <source>
        <dbReference type="Pfam" id="PF21694"/>
    </source>
</evidence>
<reference evidence="7 8" key="1">
    <citation type="submission" date="2018-07" db="EMBL/GenBank/DDBJ databases">
        <title>Complete genome sequence of Spiroplasma alleghenense PLHS-1 (ATCC 51752).</title>
        <authorList>
            <person name="Chou L."/>
            <person name="Lee T.-Y."/>
            <person name="Tsai Y.-M."/>
            <person name="Kuo C.-H."/>
        </authorList>
    </citation>
    <scope>NUCLEOTIDE SEQUENCE [LARGE SCALE GENOMIC DNA]</scope>
    <source>
        <strain evidence="7 8">PLHS-1</strain>
    </source>
</reference>
<evidence type="ECO:0000313" key="8">
    <source>
        <dbReference type="Proteomes" id="UP000254792"/>
    </source>
</evidence>
<feature type="domain" description="DNA polymerase III delta subunit-like C-terminal" evidence="6">
    <location>
        <begin position="197"/>
        <end position="313"/>
    </location>
</feature>
<dbReference type="GO" id="GO:0006261">
    <property type="term" value="P:DNA-templated DNA replication"/>
    <property type="evidence" value="ECO:0007669"/>
    <property type="project" value="TreeGrafter"/>
</dbReference>